<evidence type="ECO:0008006" key="3">
    <source>
        <dbReference type="Google" id="ProtNLM"/>
    </source>
</evidence>
<evidence type="ECO:0000313" key="1">
    <source>
        <dbReference type="EMBL" id="EIM64870.1"/>
    </source>
</evidence>
<protein>
    <recommendedName>
        <fullName evidence="3">Transposase (putative) YhgA-like domain-containing protein</fullName>
    </recommendedName>
</protein>
<dbReference type="HOGENOM" id="CLU_3430818_0_0_7"/>
<dbReference type="PANTHER" id="PTHR35586:SF1">
    <property type="entry name" value="SLL1691 PROTEIN"/>
    <property type="match status" value="1"/>
</dbReference>
<name>I5B5V7_9BACT</name>
<dbReference type="AlphaFoldDB" id="I5B5V7"/>
<dbReference type="PANTHER" id="PTHR35586">
    <property type="entry name" value="SLL1691 PROTEIN"/>
    <property type="match status" value="1"/>
</dbReference>
<proteinExistence type="predicted"/>
<accession>I5B5V7</accession>
<organism evidence="1 2">
    <name type="scientific">Desulfobacter postgatei 2ac9</name>
    <dbReference type="NCBI Taxonomy" id="879212"/>
    <lineage>
        <taxon>Bacteria</taxon>
        <taxon>Pseudomonadati</taxon>
        <taxon>Thermodesulfobacteriota</taxon>
        <taxon>Desulfobacteria</taxon>
        <taxon>Desulfobacterales</taxon>
        <taxon>Desulfobacteraceae</taxon>
        <taxon>Desulfobacter</taxon>
    </lineage>
</organism>
<dbReference type="Proteomes" id="UP000005778">
    <property type="component" value="Chromosome"/>
</dbReference>
<dbReference type="STRING" id="879212.DespoDRAFT_03061"/>
<dbReference type="eggNOG" id="COG5464">
    <property type="taxonomic scope" value="Bacteria"/>
</dbReference>
<dbReference type="EMBL" id="CM001488">
    <property type="protein sequence ID" value="EIM64870.1"/>
    <property type="molecule type" value="Genomic_DNA"/>
</dbReference>
<reference evidence="1 2" key="2">
    <citation type="submission" date="2012-02" db="EMBL/GenBank/DDBJ databases">
        <title>Improved High-Quality Draft sequence of Desulfobacter postgatei 2ac9.</title>
        <authorList>
            <consortium name="US DOE Joint Genome Institute"/>
            <person name="Lucas S."/>
            <person name="Han J."/>
            <person name="Lapidus A."/>
            <person name="Cheng J.-F."/>
            <person name="Goodwin L."/>
            <person name="Pitluck S."/>
            <person name="Peters L."/>
            <person name="Ovchinnikova G."/>
            <person name="Held B."/>
            <person name="Detter J.C."/>
            <person name="Han C."/>
            <person name="Tapia R."/>
            <person name="Land M."/>
            <person name="Hauser L."/>
            <person name="Kyrpides N."/>
            <person name="Ivanova N."/>
            <person name="Pagani I."/>
            <person name="Orellana R."/>
            <person name="Lovley D."/>
            <person name="Woyke T."/>
        </authorList>
    </citation>
    <scope>NUCLEOTIDE SEQUENCE [LARGE SCALE GENOMIC DNA]</scope>
    <source>
        <strain evidence="1 2">2ac9</strain>
    </source>
</reference>
<reference evidence="1 2" key="1">
    <citation type="submission" date="2011-09" db="EMBL/GenBank/DDBJ databases">
        <authorList>
            <consortium name="US DOE Joint Genome Institute (JGI-PGF)"/>
            <person name="Lucas S."/>
            <person name="Han J."/>
            <person name="Lapidus A."/>
            <person name="Cheng J.-F."/>
            <person name="Goodwin L."/>
            <person name="Pitluck S."/>
            <person name="Peters L."/>
            <person name="Land M.L."/>
            <person name="Hauser L."/>
            <person name="Orellana R."/>
            <person name="Lovley D."/>
            <person name="Woyke T.J."/>
        </authorList>
    </citation>
    <scope>NUCLEOTIDE SEQUENCE [LARGE SCALE GENOMIC DNA]</scope>
    <source>
        <strain evidence="1 2">2ac9</strain>
    </source>
</reference>
<sequence>MTKKKQAYDTPWKEIIEFFFPQFMAFFVPGSEEDIDWGTDIKFFDKEFQKLTKESVLGQRHTDKLVEVTLKNNSKKWILIHIEVQAQNQLDFSERMFVYNYRIYDRFKIPVTSVAILADDSPTWRPGPFRYGMWGATMGLDYLTTKLLDYKEKWAYLERENNPFAIVLMAHLKALETRKDHSLRKQWKTELTRLLYEKRYSKAAIINLYRFIDWVLTLPEALEEIFVEELKAYEKEKNMPYITNAERIGRKKGRQETVIALVRKAGKKGMSEEMIAQFVDLDVNLVRQILNNEPVEIPLHLLSDS</sequence>
<keyword evidence="2" id="KW-1185">Reference proteome</keyword>
<evidence type="ECO:0000313" key="2">
    <source>
        <dbReference type="Proteomes" id="UP000005778"/>
    </source>
</evidence>
<gene>
    <name evidence="1" type="ORF">DespoDRAFT_03061</name>
</gene>